<evidence type="ECO:0008006" key="4">
    <source>
        <dbReference type="Google" id="ProtNLM"/>
    </source>
</evidence>
<evidence type="ECO:0000256" key="1">
    <source>
        <dbReference type="SAM" id="MobiDB-lite"/>
    </source>
</evidence>
<comment type="caution">
    <text evidence="2">The sequence shown here is derived from an EMBL/GenBank/DDBJ whole genome shotgun (WGS) entry which is preliminary data.</text>
</comment>
<evidence type="ECO:0000313" key="2">
    <source>
        <dbReference type="EMBL" id="KAK3056784.1"/>
    </source>
</evidence>
<feature type="compositionally biased region" description="Polar residues" evidence="1">
    <location>
        <begin position="71"/>
        <end position="88"/>
    </location>
</feature>
<feature type="compositionally biased region" description="Low complexity" evidence="1">
    <location>
        <begin position="56"/>
        <end position="65"/>
    </location>
</feature>
<reference evidence="2" key="1">
    <citation type="submission" date="2023-04" db="EMBL/GenBank/DDBJ databases">
        <title>Black Yeasts Isolated from many extreme environments.</title>
        <authorList>
            <person name="Coleine C."/>
            <person name="Stajich J.E."/>
            <person name="Selbmann L."/>
        </authorList>
    </citation>
    <scope>NUCLEOTIDE SEQUENCE</scope>
    <source>
        <strain evidence="2">CCFEE 5312</strain>
    </source>
</reference>
<feature type="compositionally biased region" description="Basic and acidic residues" evidence="1">
    <location>
        <begin position="1"/>
        <end position="15"/>
    </location>
</feature>
<sequence>MEAKVKKEMYKERKLTSVKRKPSKMLPEDTSPPPASTATPKRARREGPTSSPYFATTPTATSKTTHLAKNVRSSPATPQSRSQATPKSSTRKSRIPADPINIAVYELRKEGLGWDDIAIRTNTTCKLSSEHELTGPACYSRFFRNGPLVAKDRGESYEKDWYLHMKGPVSIGEEQAGEAGTFHEDKRVAEQAGGSKGEDEKASEKVVGQAGVSREAMTEIVRTVEHEKRMFWEHVAEVVNAKMVDEAPFTEEEVKDVYDRMKASGA</sequence>
<feature type="region of interest" description="Disordered" evidence="1">
    <location>
        <begin position="188"/>
        <end position="210"/>
    </location>
</feature>
<evidence type="ECO:0000313" key="3">
    <source>
        <dbReference type="Proteomes" id="UP001271007"/>
    </source>
</evidence>
<protein>
    <recommendedName>
        <fullName evidence="4">Myb-like domain-containing protein</fullName>
    </recommendedName>
</protein>
<gene>
    <name evidence="2" type="ORF">LTR09_002577</name>
</gene>
<accession>A0AAJ0LVK8</accession>
<organism evidence="2 3">
    <name type="scientific">Extremus antarcticus</name>
    <dbReference type="NCBI Taxonomy" id="702011"/>
    <lineage>
        <taxon>Eukaryota</taxon>
        <taxon>Fungi</taxon>
        <taxon>Dikarya</taxon>
        <taxon>Ascomycota</taxon>
        <taxon>Pezizomycotina</taxon>
        <taxon>Dothideomycetes</taxon>
        <taxon>Dothideomycetidae</taxon>
        <taxon>Mycosphaerellales</taxon>
        <taxon>Extremaceae</taxon>
        <taxon>Extremus</taxon>
    </lineage>
</organism>
<name>A0AAJ0LVK8_9PEZI</name>
<proteinExistence type="predicted"/>
<feature type="region of interest" description="Disordered" evidence="1">
    <location>
        <begin position="1"/>
        <end position="95"/>
    </location>
</feature>
<keyword evidence="3" id="KW-1185">Reference proteome</keyword>
<dbReference type="Proteomes" id="UP001271007">
    <property type="component" value="Unassembled WGS sequence"/>
</dbReference>
<dbReference type="AlphaFoldDB" id="A0AAJ0LVK8"/>
<dbReference type="EMBL" id="JAWDJX010000005">
    <property type="protein sequence ID" value="KAK3056784.1"/>
    <property type="molecule type" value="Genomic_DNA"/>
</dbReference>